<dbReference type="InterPro" id="IPR051909">
    <property type="entry name" value="MFP_Cation_Efflux"/>
</dbReference>
<dbReference type="FunFam" id="2.40.30.170:FF:000010">
    <property type="entry name" value="Efflux RND transporter periplasmic adaptor subunit"/>
    <property type="match status" value="1"/>
</dbReference>
<dbReference type="Gene3D" id="6.10.140.730">
    <property type="match status" value="1"/>
</dbReference>
<dbReference type="PATRIC" id="fig|54398.3.peg.3085"/>
<evidence type="ECO:0000259" key="6">
    <source>
        <dbReference type="Pfam" id="PF25919"/>
    </source>
</evidence>
<proteinExistence type="inferred from homology"/>
<dbReference type="RefSeq" id="WP_057956908.1">
    <property type="nucleotide sequence ID" value="NZ_KQ556970.1"/>
</dbReference>
<feature type="domain" description="CzcB-like C-terminal circularly permuted SH3-like" evidence="8">
    <location>
        <begin position="392"/>
        <end position="452"/>
    </location>
</feature>
<dbReference type="FunFam" id="2.40.420.20:FF:000003">
    <property type="entry name" value="Cation efflux system protein cusB"/>
    <property type="match status" value="1"/>
</dbReference>
<evidence type="ECO:0000313" key="12">
    <source>
        <dbReference type="Proteomes" id="UP000051634"/>
    </source>
</evidence>
<dbReference type="Pfam" id="PF25975">
    <property type="entry name" value="CzcB_C"/>
    <property type="match status" value="1"/>
</dbReference>
<dbReference type="InterPro" id="IPR058791">
    <property type="entry name" value="3HB_CusB"/>
</dbReference>
<dbReference type="EMBL" id="LMXI01000530">
    <property type="protein sequence ID" value="KRT57486.1"/>
    <property type="molecule type" value="Genomic_DNA"/>
</dbReference>
<name>A0A0T5Z0Y0_9GAMM</name>
<comment type="caution">
    <text evidence="9">The sequence shown here is derived from an EMBL/GenBank/DDBJ whole genome shotgun (WGS) entry which is preliminary data.</text>
</comment>
<evidence type="ECO:0000313" key="11">
    <source>
        <dbReference type="Proteomes" id="UP000051276"/>
    </source>
</evidence>
<comment type="similarity">
    <text evidence="1">Belongs to the membrane fusion protein (MFP) (TC 8.A.1) family.</text>
</comment>
<keyword evidence="2" id="KW-0813">Transport</keyword>
<dbReference type="SUPFAM" id="SSF111369">
    <property type="entry name" value="HlyD-like secretion proteins"/>
    <property type="match status" value="1"/>
</dbReference>
<dbReference type="EMBL" id="LDXT01000046">
    <property type="protein sequence ID" value="KRT56520.1"/>
    <property type="molecule type" value="Genomic_DNA"/>
</dbReference>
<organism evidence="9 12">
    <name type="scientific">endosymbiont of Ridgeia piscesae</name>
    <dbReference type="NCBI Taxonomy" id="54398"/>
    <lineage>
        <taxon>Bacteria</taxon>
        <taxon>Pseudomonadati</taxon>
        <taxon>Pseudomonadota</taxon>
        <taxon>Gammaproteobacteria</taxon>
        <taxon>sulfur-oxidizing symbionts</taxon>
    </lineage>
</organism>
<dbReference type="GO" id="GO:0015679">
    <property type="term" value="P:plasma membrane copper ion transport"/>
    <property type="evidence" value="ECO:0007669"/>
    <property type="project" value="TreeGrafter"/>
</dbReference>
<reference evidence="11 12" key="1">
    <citation type="submission" date="2015-11" db="EMBL/GenBank/DDBJ databases">
        <title>The genome of Candidatus Endoriftia persephone in Ridgeia piscesae and population structure of the North Eastern Pacific vestimentiferan symbionts.</title>
        <authorList>
            <person name="Perez M."/>
            <person name="Juniper K.S."/>
        </authorList>
    </citation>
    <scope>NUCLEOTIDE SEQUENCE [LARGE SCALE GENOMIC DNA]</scope>
    <source>
        <strain evidence="10">Ind10</strain>
        <strain evidence="9">Ind11</strain>
    </source>
</reference>
<dbReference type="InterPro" id="IPR058792">
    <property type="entry name" value="Beta-barrel_RND_2"/>
</dbReference>
<dbReference type="Pfam" id="PF25869">
    <property type="entry name" value="3HB_CusB"/>
    <property type="match status" value="1"/>
</dbReference>
<dbReference type="PANTHER" id="PTHR30097">
    <property type="entry name" value="CATION EFFLUX SYSTEM PROTEIN CUSB"/>
    <property type="match status" value="1"/>
</dbReference>
<dbReference type="Gene3D" id="2.40.420.20">
    <property type="match status" value="1"/>
</dbReference>
<dbReference type="NCBIfam" id="TIGR01730">
    <property type="entry name" value="RND_mfp"/>
    <property type="match status" value="1"/>
</dbReference>
<dbReference type="InterPro" id="IPR006143">
    <property type="entry name" value="RND_pump_MFP"/>
</dbReference>
<evidence type="ECO:0000259" key="8">
    <source>
        <dbReference type="Pfam" id="PF25975"/>
    </source>
</evidence>
<dbReference type="GO" id="GO:0030288">
    <property type="term" value="C:outer membrane-bounded periplasmic space"/>
    <property type="evidence" value="ECO:0007669"/>
    <property type="project" value="TreeGrafter"/>
</dbReference>
<feature type="domain" description="CusB-like three alpha-helical bundle" evidence="5">
    <location>
        <begin position="211"/>
        <end position="270"/>
    </location>
</feature>
<dbReference type="PANTHER" id="PTHR30097:SF15">
    <property type="entry name" value="CATION EFFLUX SYSTEM PROTEIN CUSB"/>
    <property type="match status" value="1"/>
</dbReference>
<dbReference type="Pfam" id="PF25954">
    <property type="entry name" value="Beta-barrel_RND_2"/>
    <property type="match status" value="1"/>
</dbReference>
<accession>A0A0T5Z0Y0</accession>
<evidence type="ECO:0000256" key="3">
    <source>
        <dbReference type="ARBA" id="ARBA00022729"/>
    </source>
</evidence>
<dbReference type="GO" id="GO:0016020">
    <property type="term" value="C:membrane"/>
    <property type="evidence" value="ECO:0007669"/>
    <property type="project" value="InterPro"/>
</dbReference>
<dbReference type="Gene3D" id="2.40.30.170">
    <property type="match status" value="1"/>
</dbReference>
<evidence type="ECO:0000256" key="1">
    <source>
        <dbReference type="ARBA" id="ARBA00009477"/>
    </source>
</evidence>
<feature type="domain" description="CusB-like beta-barrel" evidence="7">
    <location>
        <begin position="309"/>
        <end position="385"/>
    </location>
</feature>
<feature type="domain" description="CusB-like barrel-sandwich hybrid" evidence="6">
    <location>
        <begin position="177"/>
        <end position="304"/>
    </location>
</feature>
<dbReference type="GO" id="GO:0022857">
    <property type="term" value="F:transmembrane transporter activity"/>
    <property type="evidence" value="ECO:0007669"/>
    <property type="project" value="InterPro"/>
</dbReference>
<dbReference type="InterPro" id="IPR058790">
    <property type="entry name" value="BSH_CusB"/>
</dbReference>
<evidence type="ECO:0000259" key="5">
    <source>
        <dbReference type="Pfam" id="PF25869"/>
    </source>
</evidence>
<dbReference type="GO" id="GO:0060003">
    <property type="term" value="P:copper ion export"/>
    <property type="evidence" value="ECO:0007669"/>
    <property type="project" value="TreeGrafter"/>
</dbReference>
<evidence type="ECO:0000313" key="10">
    <source>
        <dbReference type="EMBL" id="KRT57486.1"/>
    </source>
</evidence>
<evidence type="ECO:0000259" key="7">
    <source>
        <dbReference type="Pfam" id="PF25954"/>
    </source>
</evidence>
<evidence type="ECO:0000256" key="4">
    <source>
        <dbReference type="ARBA" id="ARBA00023065"/>
    </source>
</evidence>
<keyword evidence="12" id="KW-1185">Reference proteome</keyword>
<keyword evidence="3" id="KW-0732">Signal</keyword>
<sequence length="520" mass="57641">MNKYPMGLTVALLVGVGAGIWMSGYRSQIPWLVPGLESAAAAGVEAGEKPLFWRNPMNPAITSPVFTKDEMGMDYLPVYADVPKTGKKERKVLFWRNPMNPAITSPVFTKDEMGMDYLPVYADDGGAADEPTGTVKIDPVTVQNIGVRTVKAKRQAFSRSVRALGRVIADETRITRLHPKTEGWIEKLFINKTGEPVKKGDILFSIYSPKLVSSQHEYLLALRNLKALGESEYPDIREGARQMAEISRERLQLLDVPEHQIRELEQSGKPFKALHVHSPFDGIVMKLNVSEGEYVTPRSELYRLADLSKVWVQVDVYEYELSRVRVGDKAQITLKSMPGRIFEGMVSYIYPYAEARTRTIKVRLELDNPELALKPDMFADVTLNTGLQKDAVVVPDAAIVRSGERDQVFIVREPGKFEPREVTLGQSSEGWVQVLDGVKAGEEVVASALFLIDSESKLREATAKMMEAAKGGQSVGGADMDMQGMAMDAPDMSMDEMRLDSSVPDAMDMSGFTLDGGRKP</sequence>
<dbReference type="STRING" id="54398.Ga0074115_1517"/>
<dbReference type="OrthoDB" id="9806939at2"/>
<dbReference type="Gene3D" id="2.40.50.100">
    <property type="match status" value="1"/>
</dbReference>
<dbReference type="GO" id="GO:0046914">
    <property type="term" value="F:transition metal ion binding"/>
    <property type="evidence" value="ECO:0007669"/>
    <property type="project" value="TreeGrafter"/>
</dbReference>
<dbReference type="Proteomes" id="UP000051634">
    <property type="component" value="Unassembled WGS sequence"/>
</dbReference>
<evidence type="ECO:0000256" key="2">
    <source>
        <dbReference type="ARBA" id="ARBA00022448"/>
    </source>
</evidence>
<dbReference type="Proteomes" id="UP000051276">
    <property type="component" value="Unassembled WGS sequence"/>
</dbReference>
<gene>
    <name evidence="9" type="ORF">Ga0074115_1517</name>
    <name evidence="10" type="ORF">Ga0076813_11644</name>
</gene>
<dbReference type="Pfam" id="PF25919">
    <property type="entry name" value="BSH_CusB"/>
    <property type="match status" value="1"/>
</dbReference>
<protein>
    <submittedName>
        <fullName evidence="10">Membrane fusion protein, Cu(I)/Ag(I) efflux system</fullName>
    </submittedName>
    <submittedName>
        <fullName evidence="9">RND family efflux transporter, MFP subunit</fullName>
    </submittedName>
</protein>
<evidence type="ECO:0000313" key="9">
    <source>
        <dbReference type="EMBL" id="KRT56520.1"/>
    </source>
</evidence>
<keyword evidence="4" id="KW-0406">Ion transport</keyword>
<dbReference type="InterPro" id="IPR058649">
    <property type="entry name" value="CzcB_C"/>
</dbReference>
<dbReference type="AlphaFoldDB" id="A0A0T5Z0Y0"/>